<evidence type="ECO:0000256" key="1">
    <source>
        <dbReference type="ARBA" id="ARBA00002919"/>
    </source>
</evidence>
<dbReference type="RefSeq" id="WP_380326546.1">
    <property type="nucleotide sequence ID" value="NZ_JBHYPW010000034.1"/>
</dbReference>
<dbReference type="PANTHER" id="PTHR43765:SF2">
    <property type="entry name" value="2-DEHYDROPANTOATE 2-REDUCTASE"/>
    <property type="match status" value="1"/>
</dbReference>
<comment type="similarity">
    <text evidence="3 11">Belongs to the ketopantoate reductase family.</text>
</comment>
<evidence type="ECO:0000256" key="7">
    <source>
        <dbReference type="ARBA" id="ARBA00022857"/>
    </source>
</evidence>
<comment type="catalytic activity">
    <reaction evidence="10 11">
        <text>(R)-pantoate + NADP(+) = 2-dehydropantoate + NADPH + H(+)</text>
        <dbReference type="Rhea" id="RHEA:16233"/>
        <dbReference type="ChEBI" id="CHEBI:11561"/>
        <dbReference type="ChEBI" id="CHEBI:15378"/>
        <dbReference type="ChEBI" id="CHEBI:15980"/>
        <dbReference type="ChEBI" id="CHEBI:57783"/>
        <dbReference type="ChEBI" id="CHEBI:58349"/>
        <dbReference type="EC" id="1.1.1.169"/>
    </reaction>
</comment>
<dbReference type="SUPFAM" id="SSF51735">
    <property type="entry name" value="NAD(P)-binding Rossmann-fold domains"/>
    <property type="match status" value="1"/>
</dbReference>
<dbReference type="Pfam" id="PF08546">
    <property type="entry name" value="ApbA_C"/>
    <property type="match status" value="1"/>
</dbReference>
<protein>
    <recommendedName>
        <fullName evidence="5 11">2-dehydropantoate 2-reductase</fullName>
        <ecNumber evidence="4 11">1.1.1.169</ecNumber>
    </recommendedName>
    <alternativeName>
        <fullName evidence="9 11">Ketopantoate reductase</fullName>
    </alternativeName>
</protein>
<feature type="domain" description="Ketopantoate reductase N-terminal" evidence="12">
    <location>
        <begin position="12"/>
        <end position="155"/>
    </location>
</feature>
<dbReference type="Gene3D" id="3.40.50.720">
    <property type="entry name" value="NAD(P)-binding Rossmann-like Domain"/>
    <property type="match status" value="1"/>
</dbReference>
<keyword evidence="6 11" id="KW-0566">Pantothenate biosynthesis</keyword>
<evidence type="ECO:0000256" key="6">
    <source>
        <dbReference type="ARBA" id="ARBA00022655"/>
    </source>
</evidence>
<evidence type="ECO:0000256" key="9">
    <source>
        <dbReference type="ARBA" id="ARBA00032024"/>
    </source>
</evidence>
<dbReference type="NCBIfam" id="NF006083">
    <property type="entry name" value="PRK08229.1"/>
    <property type="match status" value="1"/>
</dbReference>
<dbReference type="EMBL" id="JBHYPX010000026">
    <property type="protein sequence ID" value="MFE1353281.1"/>
    <property type="molecule type" value="Genomic_DNA"/>
</dbReference>
<comment type="caution">
    <text evidence="14">The sequence shown here is derived from an EMBL/GenBank/DDBJ whole genome shotgun (WGS) entry which is preliminary data.</text>
</comment>
<dbReference type="PANTHER" id="PTHR43765">
    <property type="entry name" value="2-DEHYDROPANTOATE 2-REDUCTASE-RELATED"/>
    <property type="match status" value="1"/>
</dbReference>
<evidence type="ECO:0000256" key="4">
    <source>
        <dbReference type="ARBA" id="ARBA00013014"/>
    </source>
</evidence>
<dbReference type="InterPro" id="IPR013328">
    <property type="entry name" value="6PGD_dom2"/>
</dbReference>
<comment type="pathway">
    <text evidence="2 11">Cofactor biosynthesis; (R)-pantothenate biosynthesis; (R)-pantoate from 3-methyl-2-oxobutanoate: step 2/2.</text>
</comment>
<organism evidence="14 15">
    <name type="scientific">Kitasatospora phosalacinea</name>
    <dbReference type="NCBI Taxonomy" id="2065"/>
    <lineage>
        <taxon>Bacteria</taxon>
        <taxon>Bacillati</taxon>
        <taxon>Actinomycetota</taxon>
        <taxon>Actinomycetes</taxon>
        <taxon>Kitasatosporales</taxon>
        <taxon>Streptomycetaceae</taxon>
        <taxon>Kitasatospora</taxon>
    </lineage>
</organism>
<dbReference type="PROSITE" id="PS51257">
    <property type="entry name" value="PROKAR_LIPOPROTEIN"/>
    <property type="match status" value="1"/>
</dbReference>
<evidence type="ECO:0000256" key="5">
    <source>
        <dbReference type="ARBA" id="ARBA00019465"/>
    </source>
</evidence>
<comment type="function">
    <text evidence="1 11">Catalyzes the NADPH-dependent reduction of ketopantoate into pantoic acid.</text>
</comment>
<dbReference type="SUPFAM" id="SSF48179">
    <property type="entry name" value="6-phosphogluconate dehydrogenase C-terminal domain-like"/>
    <property type="match status" value="1"/>
</dbReference>
<keyword evidence="8 11" id="KW-0560">Oxidoreductase</keyword>
<dbReference type="InterPro" id="IPR008927">
    <property type="entry name" value="6-PGluconate_DH-like_C_sf"/>
</dbReference>
<dbReference type="Pfam" id="PF02558">
    <property type="entry name" value="ApbA"/>
    <property type="match status" value="1"/>
</dbReference>
<evidence type="ECO:0000256" key="8">
    <source>
        <dbReference type="ARBA" id="ARBA00023002"/>
    </source>
</evidence>
<dbReference type="GO" id="GO:0008677">
    <property type="term" value="F:2-dehydropantoate 2-reductase activity"/>
    <property type="evidence" value="ECO:0007669"/>
    <property type="project" value="UniProtKB-EC"/>
</dbReference>
<evidence type="ECO:0000256" key="11">
    <source>
        <dbReference type="RuleBase" id="RU362068"/>
    </source>
</evidence>
<sequence>MSENRTKLPLRIAVFGAGSIGCRLGGALAARADVTLIGRPAAMAELDRAGLTLTGPGDRRLHARPRTAVDAAAAAGADYVLVTVKSADTADAARLLGPHLDGRSTVLSFQNGLHNARTLREALPGRTVLAGMVPYNVVRTGPASFHQGTGGELMVERASAAQRFADAAADAGLPVGLRADMPRVQAAKLLMNLNNAVNALSGLPLREQLGSRPYRLVLARCQREALAVFAAAGLAPARLTPVPPQWMPSVLGLPDAVFRRVAAASLRVDARARSSMWEDLQRSRPTEIGELQGEVVALAERHGLPAPANRRLLDLVRAAEDAAAPPAWSGPALLAALDERP</sequence>
<evidence type="ECO:0000256" key="2">
    <source>
        <dbReference type="ARBA" id="ARBA00004994"/>
    </source>
</evidence>
<evidence type="ECO:0000256" key="10">
    <source>
        <dbReference type="ARBA" id="ARBA00048793"/>
    </source>
</evidence>
<keyword evidence="15" id="KW-1185">Reference proteome</keyword>
<evidence type="ECO:0000259" key="12">
    <source>
        <dbReference type="Pfam" id="PF02558"/>
    </source>
</evidence>
<dbReference type="InterPro" id="IPR013752">
    <property type="entry name" value="KPA_reductase"/>
</dbReference>
<dbReference type="InterPro" id="IPR036291">
    <property type="entry name" value="NAD(P)-bd_dom_sf"/>
</dbReference>
<name>A0ABW6GKK9_9ACTN</name>
<evidence type="ECO:0000313" key="14">
    <source>
        <dbReference type="EMBL" id="MFE1353281.1"/>
    </source>
</evidence>
<evidence type="ECO:0000313" key="15">
    <source>
        <dbReference type="Proteomes" id="UP001599542"/>
    </source>
</evidence>
<dbReference type="NCBIfam" id="TIGR00745">
    <property type="entry name" value="apbA_panE"/>
    <property type="match status" value="1"/>
</dbReference>
<dbReference type="Proteomes" id="UP001599542">
    <property type="component" value="Unassembled WGS sequence"/>
</dbReference>
<dbReference type="EC" id="1.1.1.169" evidence="4 11"/>
<keyword evidence="7 11" id="KW-0521">NADP</keyword>
<evidence type="ECO:0000256" key="3">
    <source>
        <dbReference type="ARBA" id="ARBA00007870"/>
    </source>
</evidence>
<dbReference type="Gene3D" id="1.10.1040.10">
    <property type="entry name" value="N-(1-d-carboxylethyl)-l-norvaline Dehydrogenase, domain 2"/>
    <property type="match status" value="1"/>
</dbReference>
<dbReference type="InterPro" id="IPR013332">
    <property type="entry name" value="KPR_N"/>
</dbReference>
<dbReference type="InterPro" id="IPR050838">
    <property type="entry name" value="Ketopantoate_reductase"/>
</dbReference>
<accession>A0ABW6GKK9</accession>
<gene>
    <name evidence="14" type="ORF">ACFW6T_14980</name>
</gene>
<feature type="domain" description="Ketopantoate reductase C-terminal" evidence="13">
    <location>
        <begin position="183"/>
        <end position="319"/>
    </location>
</feature>
<proteinExistence type="inferred from homology"/>
<dbReference type="InterPro" id="IPR003710">
    <property type="entry name" value="ApbA"/>
</dbReference>
<reference evidence="14 15" key="1">
    <citation type="submission" date="2024-09" db="EMBL/GenBank/DDBJ databases">
        <title>The Natural Products Discovery Center: Release of the First 8490 Sequenced Strains for Exploring Actinobacteria Biosynthetic Diversity.</title>
        <authorList>
            <person name="Kalkreuter E."/>
            <person name="Kautsar S.A."/>
            <person name="Yang D."/>
            <person name="Bader C.D."/>
            <person name="Teijaro C.N."/>
            <person name="Fluegel L."/>
            <person name="Davis C.M."/>
            <person name="Simpson J.R."/>
            <person name="Lauterbach L."/>
            <person name="Steele A.D."/>
            <person name="Gui C."/>
            <person name="Meng S."/>
            <person name="Li G."/>
            <person name="Viehrig K."/>
            <person name="Ye F."/>
            <person name="Su P."/>
            <person name="Kiefer A.F."/>
            <person name="Nichols A."/>
            <person name="Cepeda A.J."/>
            <person name="Yan W."/>
            <person name="Fan B."/>
            <person name="Jiang Y."/>
            <person name="Adhikari A."/>
            <person name="Zheng C.-J."/>
            <person name="Schuster L."/>
            <person name="Cowan T.M."/>
            <person name="Smanski M.J."/>
            <person name="Chevrette M.G."/>
            <person name="De Carvalho L.P.S."/>
            <person name="Shen B."/>
        </authorList>
    </citation>
    <scope>NUCLEOTIDE SEQUENCE [LARGE SCALE GENOMIC DNA]</scope>
    <source>
        <strain evidence="14 15">NPDC058753</strain>
    </source>
</reference>
<evidence type="ECO:0000259" key="13">
    <source>
        <dbReference type="Pfam" id="PF08546"/>
    </source>
</evidence>